<evidence type="ECO:0000313" key="3">
    <source>
        <dbReference type="Proteomes" id="UP001157034"/>
    </source>
</evidence>
<feature type="transmembrane region" description="Helical" evidence="1">
    <location>
        <begin position="53"/>
        <end position="81"/>
    </location>
</feature>
<evidence type="ECO:0000313" key="2">
    <source>
        <dbReference type="EMBL" id="GMA93622.1"/>
    </source>
</evidence>
<dbReference type="EMBL" id="BSVB01000001">
    <property type="protein sequence ID" value="GMA93622.1"/>
    <property type="molecule type" value="Genomic_DNA"/>
</dbReference>
<keyword evidence="1" id="KW-0812">Transmembrane</keyword>
<organism evidence="2 3">
    <name type="scientific">Pseudolysinimonas kribbensis</name>
    <dbReference type="NCBI Taxonomy" id="433641"/>
    <lineage>
        <taxon>Bacteria</taxon>
        <taxon>Bacillati</taxon>
        <taxon>Actinomycetota</taxon>
        <taxon>Actinomycetes</taxon>
        <taxon>Micrococcales</taxon>
        <taxon>Microbacteriaceae</taxon>
        <taxon>Pseudolysinimonas</taxon>
    </lineage>
</organism>
<protein>
    <submittedName>
        <fullName evidence="2">Uncharacterized protein</fullName>
    </submittedName>
</protein>
<feature type="transmembrane region" description="Helical" evidence="1">
    <location>
        <begin position="30"/>
        <end position="47"/>
    </location>
</feature>
<sequence>MRRLRLPAHPVDGVRLDLRRRRARDRGRRIPGELALLSPSPVTGWGFHFPEAVFQIVPVVGVLYGFTATMFLLSWTAGILFRTWRQSRANRSSRSSPSARS</sequence>
<keyword evidence="3" id="KW-1185">Reference proteome</keyword>
<dbReference type="Proteomes" id="UP001157034">
    <property type="component" value="Unassembled WGS sequence"/>
</dbReference>
<evidence type="ECO:0000256" key="1">
    <source>
        <dbReference type="SAM" id="Phobius"/>
    </source>
</evidence>
<keyword evidence="1" id="KW-0472">Membrane</keyword>
<proteinExistence type="predicted"/>
<reference evidence="3" key="1">
    <citation type="journal article" date="2019" name="Int. J. Syst. Evol. Microbiol.">
        <title>The Global Catalogue of Microorganisms (GCM) 10K type strain sequencing project: providing services to taxonomists for standard genome sequencing and annotation.</title>
        <authorList>
            <consortium name="The Broad Institute Genomics Platform"/>
            <consortium name="The Broad Institute Genome Sequencing Center for Infectious Disease"/>
            <person name="Wu L."/>
            <person name="Ma J."/>
        </authorList>
    </citation>
    <scope>NUCLEOTIDE SEQUENCE [LARGE SCALE GENOMIC DNA]</scope>
    <source>
        <strain evidence="3">NBRC 108894</strain>
    </source>
</reference>
<comment type="caution">
    <text evidence="2">The sequence shown here is derived from an EMBL/GenBank/DDBJ whole genome shotgun (WGS) entry which is preliminary data.</text>
</comment>
<keyword evidence="1" id="KW-1133">Transmembrane helix</keyword>
<name>A0ABQ6K0Z9_9MICO</name>
<accession>A0ABQ6K0Z9</accession>
<dbReference type="RefSeq" id="WP_284252496.1">
    <property type="nucleotide sequence ID" value="NZ_BSVB01000001.1"/>
</dbReference>
<gene>
    <name evidence="2" type="ORF">GCM10025881_04460</name>
</gene>